<protein>
    <recommendedName>
        <fullName evidence="4">Right handed beta helix domain-containing protein</fullName>
    </recommendedName>
</protein>
<dbReference type="EMBL" id="JBAHYK010000419">
    <property type="protein sequence ID" value="KAL0574206.1"/>
    <property type="molecule type" value="Genomic_DNA"/>
</dbReference>
<proteinExistence type="predicted"/>
<dbReference type="InterPro" id="IPR011050">
    <property type="entry name" value="Pectin_lyase_fold/virulence"/>
</dbReference>
<organism evidence="2 3">
    <name type="scientific">Marasmius crinis-equi</name>
    <dbReference type="NCBI Taxonomy" id="585013"/>
    <lineage>
        <taxon>Eukaryota</taxon>
        <taxon>Fungi</taxon>
        <taxon>Dikarya</taxon>
        <taxon>Basidiomycota</taxon>
        <taxon>Agaricomycotina</taxon>
        <taxon>Agaricomycetes</taxon>
        <taxon>Agaricomycetidae</taxon>
        <taxon>Agaricales</taxon>
        <taxon>Marasmiineae</taxon>
        <taxon>Marasmiaceae</taxon>
        <taxon>Marasmius</taxon>
    </lineage>
</organism>
<dbReference type="InterPro" id="IPR012334">
    <property type="entry name" value="Pectin_lyas_fold"/>
</dbReference>
<comment type="caution">
    <text evidence="2">The sequence shown here is derived from an EMBL/GenBank/DDBJ whole genome shotgun (WGS) entry which is preliminary data.</text>
</comment>
<dbReference type="SMART" id="SM00710">
    <property type="entry name" value="PbH1"/>
    <property type="match status" value="6"/>
</dbReference>
<sequence>MPSHTAVQKIDHRSNLFLKGSRHCVPADPADTVTARLNTLLASSGPGYTLRLCPNTRYYTQAPIEFAHHGQEISTLGYPIDDSRATIVVTGNITSHAVAVKGRCKDCSGIKLLNIQVEGNRYGRPRIMHGGANIEMGGSNSDQIIDHVKSYNPRGWSCLHISEGDFACKNVTVQNSEIGPCGIFKDNEWADGISLSCENSVVRDNVIKGATDGGIVVFGAPGSWIYNNSIYVGNETLLGGINMVDIAPYRGSYRGTVVQNNTIVGAFANQGNETLQEKGVNQDNAVIKIGIAVGPRCWRGDRLGTNRSESGTVIGNRLTGAFSYGIAVGSAFNFTVQDNTLFGNTSFIGVRGPKCTDFNKTPSPAPFIIDYNITSHCNVQPEFQTVSDGDSLICVVPEKGAYQWPFQTDERPVAESRVNEETTRHAIAALAGAVFVIFGYWSLKRRVSRYLAARSSRLYYSLKIADDSKLEAERY</sequence>
<feature type="transmembrane region" description="Helical" evidence="1">
    <location>
        <begin position="426"/>
        <end position="443"/>
    </location>
</feature>
<keyword evidence="1" id="KW-0472">Membrane</keyword>
<evidence type="ECO:0000256" key="1">
    <source>
        <dbReference type="SAM" id="Phobius"/>
    </source>
</evidence>
<keyword evidence="1" id="KW-0812">Transmembrane</keyword>
<name>A0ABR3FFY3_9AGAR</name>
<evidence type="ECO:0000313" key="3">
    <source>
        <dbReference type="Proteomes" id="UP001465976"/>
    </source>
</evidence>
<evidence type="ECO:0008006" key="4">
    <source>
        <dbReference type="Google" id="ProtNLM"/>
    </source>
</evidence>
<dbReference type="Gene3D" id="2.160.20.10">
    <property type="entry name" value="Single-stranded right-handed beta-helix, Pectin lyase-like"/>
    <property type="match status" value="1"/>
</dbReference>
<accession>A0ABR3FFY3</accession>
<dbReference type="InterPro" id="IPR006626">
    <property type="entry name" value="PbH1"/>
</dbReference>
<keyword evidence="3" id="KW-1185">Reference proteome</keyword>
<evidence type="ECO:0000313" key="2">
    <source>
        <dbReference type="EMBL" id="KAL0574206.1"/>
    </source>
</evidence>
<keyword evidence="1" id="KW-1133">Transmembrane helix</keyword>
<dbReference type="Proteomes" id="UP001465976">
    <property type="component" value="Unassembled WGS sequence"/>
</dbReference>
<gene>
    <name evidence="2" type="ORF">V5O48_007747</name>
</gene>
<reference evidence="2 3" key="1">
    <citation type="submission" date="2024-02" db="EMBL/GenBank/DDBJ databases">
        <title>A draft genome for the cacao thread blight pathogen Marasmius crinis-equi.</title>
        <authorList>
            <person name="Cohen S.P."/>
            <person name="Baruah I.K."/>
            <person name="Amoako-Attah I."/>
            <person name="Bukari Y."/>
            <person name="Meinhardt L.W."/>
            <person name="Bailey B.A."/>
        </authorList>
    </citation>
    <scope>NUCLEOTIDE SEQUENCE [LARGE SCALE GENOMIC DNA]</scope>
    <source>
        <strain evidence="2 3">GH-76</strain>
    </source>
</reference>
<dbReference type="SUPFAM" id="SSF51126">
    <property type="entry name" value="Pectin lyase-like"/>
    <property type="match status" value="1"/>
</dbReference>